<reference evidence="1" key="1">
    <citation type="submission" date="2013-07" db="EMBL/GenBank/DDBJ databases">
        <title>Nephila pilipes venom gland.</title>
        <authorList>
            <person name="Huo L.J."/>
        </authorList>
    </citation>
    <scope>NUCLEOTIDE SEQUENCE</scope>
    <source>
        <tissue evidence="1">Venom gland</tissue>
    </source>
</reference>
<protein>
    <submittedName>
        <fullName evidence="1">BLTX170</fullName>
    </submittedName>
</protein>
<sequence length="36" mass="4309">MNYLLKTVIELWDINFAVCAEFFHLEALHNPEVLQF</sequence>
<dbReference type="EMBL" id="KF433245">
    <property type="protein sequence ID" value="AII97569.1"/>
    <property type="molecule type" value="mRNA"/>
</dbReference>
<name>A0A076L1X2_NEPPI</name>
<organism evidence="1">
    <name type="scientific">Nephila pilipes</name>
    <name type="common">Giant wood spider</name>
    <name type="synonym">Nephila maculata</name>
    <dbReference type="NCBI Taxonomy" id="299642"/>
    <lineage>
        <taxon>Eukaryota</taxon>
        <taxon>Metazoa</taxon>
        <taxon>Ecdysozoa</taxon>
        <taxon>Arthropoda</taxon>
        <taxon>Chelicerata</taxon>
        <taxon>Arachnida</taxon>
        <taxon>Araneae</taxon>
        <taxon>Araneomorphae</taxon>
        <taxon>Entelegynae</taxon>
        <taxon>Araneoidea</taxon>
        <taxon>Nephilidae</taxon>
        <taxon>Nephila</taxon>
    </lineage>
</organism>
<accession>A0A076L1X2</accession>
<dbReference type="AlphaFoldDB" id="A0A076L1X2"/>
<evidence type="ECO:0000313" key="1">
    <source>
        <dbReference type="EMBL" id="AII97569.1"/>
    </source>
</evidence>
<proteinExistence type="evidence at transcript level"/>